<dbReference type="InterPro" id="IPR050266">
    <property type="entry name" value="AB_hydrolase_sf"/>
</dbReference>
<dbReference type="InterPro" id="IPR000073">
    <property type="entry name" value="AB_hydrolase_1"/>
</dbReference>
<dbReference type="Pfam" id="PF12697">
    <property type="entry name" value="Abhydrolase_6"/>
    <property type="match status" value="1"/>
</dbReference>
<keyword evidence="3" id="KW-1185">Reference proteome</keyword>
<protein>
    <submittedName>
        <fullName evidence="2">Pimeloyl-ACP methyl ester carboxylesterase</fullName>
    </submittedName>
</protein>
<feature type="domain" description="AB hydrolase-1" evidence="1">
    <location>
        <begin position="42"/>
        <end position="298"/>
    </location>
</feature>
<dbReference type="Proteomes" id="UP000236754">
    <property type="component" value="Unassembled WGS sequence"/>
</dbReference>
<dbReference type="PANTHER" id="PTHR43798">
    <property type="entry name" value="MONOACYLGLYCEROL LIPASE"/>
    <property type="match status" value="1"/>
</dbReference>
<dbReference type="InterPro" id="IPR029058">
    <property type="entry name" value="AB_hydrolase_fold"/>
</dbReference>
<name>A0A1H6E5T0_9ACTN</name>
<evidence type="ECO:0000313" key="3">
    <source>
        <dbReference type="Proteomes" id="UP000236754"/>
    </source>
</evidence>
<dbReference type="EMBL" id="FNVU01000027">
    <property type="protein sequence ID" value="SEG93060.1"/>
    <property type="molecule type" value="Genomic_DNA"/>
</dbReference>
<evidence type="ECO:0000259" key="1">
    <source>
        <dbReference type="Pfam" id="PF12697"/>
    </source>
</evidence>
<dbReference type="AlphaFoldDB" id="A0A1H6E5T0"/>
<proteinExistence type="predicted"/>
<gene>
    <name evidence="2" type="ORF">SAMN05216223_12713</name>
</gene>
<dbReference type="Gene3D" id="3.40.50.1820">
    <property type="entry name" value="alpha/beta hydrolase"/>
    <property type="match status" value="1"/>
</dbReference>
<accession>A0A1H6E5T0</accession>
<dbReference type="GO" id="GO:0003824">
    <property type="term" value="F:catalytic activity"/>
    <property type="evidence" value="ECO:0007669"/>
    <property type="project" value="UniProtKB-ARBA"/>
</dbReference>
<sequence length="308" mass="34566">MHTSEKVTTVFEAPERVRDQYAEVDGYRTHYLEAGDPAAPPLLLVHGGSVKIGMGVDRWYPTVIPLSETFHVYAIDQLGHGDTDAPRNPRDLGMVTARAEHVIKFIEHLQLGPVHLVGQSQGGWIITYITLKRPDLVANLVIIDSASLSGSAVGGKLPFFKDAFRPGTMIPKADLTSRQGILDHVSKFTHTPDVVTDDLLDRLVALSAKWFQRYRDHDLEFWQESGWDRHAEMYSIDGTYISELVHELTIPPLLLCAKQSNKGIDASVELYKKIPGAQMHIIDKANHFLWLDQPGEVNSLITWYLSEH</sequence>
<dbReference type="RefSeq" id="WP_103890483.1">
    <property type="nucleotide sequence ID" value="NZ_FNVU01000027.1"/>
</dbReference>
<reference evidence="2 3" key="1">
    <citation type="submission" date="2016-10" db="EMBL/GenBank/DDBJ databases">
        <authorList>
            <person name="de Groot N.N."/>
        </authorList>
    </citation>
    <scope>NUCLEOTIDE SEQUENCE [LARGE SCALE GENOMIC DNA]</scope>
    <source>
        <strain evidence="2 3">CGMCC 4.2023</strain>
    </source>
</reference>
<evidence type="ECO:0000313" key="2">
    <source>
        <dbReference type="EMBL" id="SEG93060.1"/>
    </source>
</evidence>
<dbReference type="SUPFAM" id="SSF53474">
    <property type="entry name" value="alpha/beta-Hydrolases"/>
    <property type="match status" value="1"/>
</dbReference>
<dbReference type="OrthoDB" id="5513277at2"/>
<organism evidence="2 3">
    <name type="scientific">Actinacidiphila yanglinensis</name>
    <dbReference type="NCBI Taxonomy" id="310779"/>
    <lineage>
        <taxon>Bacteria</taxon>
        <taxon>Bacillati</taxon>
        <taxon>Actinomycetota</taxon>
        <taxon>Actinomycetes</taxon>
        <taxon>Kitasatosporales</taxon>
        <taxon>Streptomycetaceae</taxon>
        <taxon>Actinacidiphila</taxon>
    </lineage>
</organism>